<name>A0A6J7L3G0_9ZZZZ</name>
<gene>
    <name evidence="1" type="ORF">UFOPK3789_01389</name>
</gene>
<dbReference type="PANTHER" id="PTHR38031:SF1">
    <property type="entry name" value="SULFUR CARRIER PROTEIN CYSO"/>
    <property type="match status" value="1"/>
</dbReference>
<dbReference type="Pfam" id="PF02597">
    <property type="entry name" value="ThiS"/>
    <property type="match status" value="1"/>
</dbReference>
<dbReference type="AlphaFoldDB" id="A0A6J7L3G0"/>
<accession>A0A6J7L3G0</accession>
<proteinExistence type="predicted"/>
<dbReference type="PANTHER" id="PTHR38031">
    <property type="entry name" value="SULFUR CARRIER PROTEIN SLR0821-RELATED"/>
    <property type="match status" value="1"/>
</dbReference>
<dbReference type="Gene3D" id="3.10.20.30">
    <property type="match status" value="1"/>
</dbReference>
<dbReference type="SUPFAM" id="SSF54285">
    <property type="entry name" value="MoaD/ThiS"/>
    <property type="match status" value="1"/>
</dbReference>
<dbReference type="EMBL" id="CAFBNL010000129">
    <property type="protein sequence ID" value="CAB4962730.1"/>
    <property type="molecule type" value="Genomic_DNA"/>
</dbReference>
<evidence type="ECO:0000313" key="1">
    <source>
        <dbReference type="EMBL" id="CAB4962730.1"/>
    </source>
</evidence>
<protein>
    <submittedName>
        <fullName evidence="1">Unannotated protein</fullName>
    </submittedName>
</protein>
<dbReference type="InterPro" id="IPR003749">
    <property type="entry name" value="ThiS/MoaD-like"/>
</dbReference>
<sequence length="90" mass="9353">MTVVRIPTQLRELTGGAGEVDLQGATVAELLAALNAAHPGFGERISEPDGSLRRFVNIFVAEEDIRFLEGIDTPVAPGEVVSIVPAVAGG</sequence>
<dbReference type="InterPro" id="IPR012675">
    <property type="entry name" value="Beta-grasp_dom_sf"/>
</dbReference>
<dbReference type="InterPro" id="IPR052045">
    <property type="entry name" value="Sulfur_Carrier/Prot_Modifier"/>
</dbReference>
<reference evidence="1" key="1">
    <citation type="submission" date="2020-05" db="EMBL/GenBank/DDBJ databases">
        <authorList>
            <person name="Chiriac C."/>
            <person name="Salcher M."/>
            <person name="Ghai R."/>
            <person name="Kavagutti S V."/>
        </authorList>
    </citation>
    <scope>NUCLEOTIDE SEQUENCE</scope>
</reference>
<organism evidence="1">
    <name type="scientific">freshwater metagenome</name>
    <dbReference type="NCBI Taxonomy" id="449393"/>
    <lineage>
        <taxon>unclassified sequences</taxon>
        <taxon>metagenomes</taxon>
        <taxon>ecological metagenomes</taxon>
    </lineage>
</organism>
<dbReference type="InterPro" id="IPR016155">
    <property type="entry name" value="Mopterin_synth/thiamin_S_b"/>
</dbReference>